<feature type="transmembrane region" description="Helical" evidence="2">
    <location>
        <begin position="220"/>
        <end position="243"/>
    </location>
</feature>
<sequence>MNSKEILTIFMSYFITYAKESTHEENKVKELNKNLVTLSDLKEICKGYSDISEFVYKLSDSDFQFLKIFFDLDKEEGYYTGFFESSKLSGTLTSDQIDNLEHFERHVKLSCHQRDYIVNNFMRVSKGVSHVDTELKDFKGEIEDIENDIRKVINNVDKASKGIENIETKVKKAENKVNGIYSEFVGILGVFTALSFALMGSVQVFGNILKNIDTPTVGNIGYVLVVGGIYLLLIYLVIMTLFIGMKKVFKEGSEYQFNRAFTWRIIGTSAGLVLLGFILVVIH</sequence>
<evidence type="ECO:0000256" key="2">
    <source>
        <dbReference type="SAM" id="Phobius"/>
    </source>
</evidence>
<feature type="coiled-coil region" evidence="1">
    <location>
        <begin position="128"/>
        <end position="183"/>
    </location>
</feature>
<feature type="transmembrane region" description="Helical" evidence="2">
    <location>
        <begin position="180"/>
        <end position="200"/>
    </location>
</feature>
<feature type="transmembrane region" description="Helical" evidence="2">
    <location>
        <begin position="263"/>
        <end position="282"/>
    </location>
</feature>
<gene>
    <name evidence="3" type="ORF">B6U56_09770</name>
</gene>
<reference evidence="3 4" key="1">
    <citation type="submission" date="2017-03" db="EMBL/GenBank/DDBJ databases">
        <title>Phylogenomics and comparative genomics of Lactobacillus salivarius, a mammalian gut commensal.</title>
        <authorList>
            <person name="Harris H.M."/>
        </authorList>
    </citation>
    <scope>NUCLEOTIDE SEQUENCE [LARGE SCALE GENOMIC DNA]</scope>
    <source>
        <strain evidence="3 4">JCM 1047</strain>
    </source>
</reference>
<comment type="caution">
    <text evidence="3">The sequence shown here is derived from an EMBL/GenBank/DDBJ whole genome shotgun (WGS) entry which is preliminary data.</text>
</comment>
<evidence type="ECO:0000313" key="4">
    <source>
        <dbReference type="Proteomes" id="UP000192575"/>
    </source>
</evidence>
<keyword evidence="1" id="KW-0175">Coiled coil</keyword>
<name>A0A1V9R7P2_9LACO</name>
<keyword evidence="2" id="KW-0812">Transmembrane</keyword>
<dbReference type="Proteomes" id="UP000192575">
    <property type="component" value="Unassembled WGS sequence"/>
</dbReference>
<accession>A0A1V9R7P2</accession>
<dbReference type="EMBL" id="NBEF01000034">
    <property type="protein sequence ID" value="OQQ89084.1"/>
    <property type="molecule type" value="Genomic_DNA"/>
</dbReference>
<dbReference type="Gene3D" id="1.20.5.340">
    <property type="match status" value="1"/>
</dbReference>
<organism evidence="3 4">
    <name type="scientific">Ligilactobacillus salivarius</name>
    <dbReference type="NCBI Taxonomy" id="1624"/>
    <lineage>
        <taxon>Bacteria</taxon>
        <taxon>Bacillati</taxon>
        <taxon>Bacillota</taxon>
        <taxon>Bacilli</taxon>
        <taxon>Lactobacillales</taxon>
        <taxon>Lactobacillaceae</taxon>
        <taxon>Ligilactobacillus</taxon>
    </lineage>
</organism>
<keyword evidence="2" id="KW-0472">Membrane</keyword>
<evidence type="ECO:0000313" key="3">
    <source>
        <dbReference type="EMBL" id="OQQ89084.1"/>
    </source>
</evidence>
<protein>
    <submittedName>
        <fullName evidence="3">Uncharacterized protein</fullName>
    </submittedName>
</protein>
<evidence type="ECO:0000256" key="1">
    <source>
        <dbReference type="SAM" id="Coils"/>
    </source>
</evidence>
<proteinExistence type="predicted"/>
<keyword evidence="2" id="KW-1133">Transmembrane helix</keyword>
<dbReference type="AlphaFoldDB" id="A0A1V9R7P2"/>